<dbReference type="InterPro" id="IPR011990">
    <property type="entry name" value="TPR-like_helical_dom_sf"/>
</dbReference>
<feature type="repeat" description="TPR" evidence="1">
    <location>
        <begin position="63"/>
        <end position="96"/>
    </location>
</feature>
<name>A0A2V3PP16_9BACT</name>
<evidence type="ECO:0000313" key="3">
    <source>
        <dbReference type="EMBL" id="PXV62669.1"/>
    </source>
</evidence>
<dbReference type="AlphaFoldDB" id="A0A2V3PP16"/>
<evidence type="ECO:0000256" key="2">
    <source>
        <dbReference type="SAM" id="SignalP"/>
    </source>
</evidence>
<dbReference type="OrthoDB" id="5166556at2"/>
<dbReference type="EMBL" id="QICL01000018">
    <property type="protein sequence ID" value="PXV62669.1"/>
    <property type="molecule type" value="Genomic_DNA"/>
</dbReference>
<sequence length="212" mass="24647">MKKYAILFCLCLIPAIIYSQSLDVWMERADVAEQAGNLEVANICYQKVIELDSTDLEVFYSRANVLVNLGEEKKDKSIFKESFEMYRKASALDPSNGYVYNDWAVSVLRLAKMENNIRYYESEITALCIKSEKLGDQVAAYNLACMYSLLNKRKKSLEWLEKALTNNYQIKSNILTKSRIEKDPDFENIRKDKKFEELLTKYAVTRKSSMLF</sequence>
<keyword evidence="1" id="KW-0802">TPR repeat</keyword>
<organism evidence="3 4">
    <name type="scientific">Dysgonomonas alginatilytica</name>
    <dbReference type="NCBI Taxonomy" id="1605892"/>
    <lineage>
        <taxon>Bacteria</taxon>
        <taxon>Pseudomonadati</taxon>
        <taxon>Bacteroidota</taxon>
        <taxon>Bacteroidia</taxon>
        <taxon>Bacteroidales</taxon>
        <taxon>Dysgonomonadaceae</taxon>
        <taxon>Dysgonomonas</taxon>
    </lineage>
</organism>
<feature type="signal peptide" evidence="2">
    <location>
        <begin position="1"/>
        <end position="19"/>
    </location>
</feature>
<dbReference type="Gene3D" id="1.25.40.10">
    <property type="entry name" value="Tetratricopeptide repeat domain"/>
    <property type="match status" value="1"/>
</dbReference>
<protein>
    <submittedName>
        <fullName evidence="3">Tetratricopeptide repeat protein</fullName>
    </submittedName>
</protein>
<dbReference type="SMART" id="SM00028">
    <property type="entry name" value="TPR"/>
    <property type="match status" value="3"/>
</dbReference>
<reference evidence="3 4" key="1">
    <citation type="submission" date="2018-03" db="EMBL/GenBank/DDBJ databases">
        <title>Genomic Encyclopedia of Archaeal and Bacterial Type Strains, Phase II (KMG-II): from individual species to whole genera.</title>
        <authorList>
            <person name="Goeker M."/>
        </authorList>
    </citation>
    <scope>NUCLEOTIDE SEQUENCE [LARGE SCALE GENOMIC DNA]</scope>
    <source>
        <strain evidence="3 4">DSM 100214</strain>
    </source>
</reference>
<dbReference type="NCBIfam" id="NF047558">
    <property type="entry name" value="TPR_END_plus"/>
    <property type="match status" value="1"/>
</dbReference>
<dbReference type="Pfam" id="PF13181">
    <property type="entry name" value="TPR_8"/>
    <property type="match status" value="2"/>
</dbReference>
<accession>A0A2V3PP16</accession>
<proteinExistence type="predicted"/>
<evidence type="ECO:0000256" key="1">
    <source>
        <dbReference type="PROSITE-ProRule" id="PRU00339"/>
    </source>
</evidence>
<dbReference type="PROSITE" id="PS50005">
    <property type="entry name" value="TPR"/>
    <property type="match status" value="1"/>
</dbReference>
<dbReference type="SUPFAM" id="SSF48452">
    <property type="entry name" value="TPR-like"/>
    <property type="match status" value="1"/>
</dbReference>
<dbReference type="RefSeq" id="WP_110311337.1">
    <property type="nucleotide sequence ID" value="NZ_QICL01000018.1"/>
</dbReference>
<keyword evidence="4" id="KW-1185">Reference proteome</keyword>
<dbReference type="Proteomes" id="UP000247973">
    <property type="component" value="Unassembled WGS sequence"/>
</dbReference>
<comment type="caution">
    <text evidence="3">The sequence shown here is derived from an EMBL/GenBank/DDBJ whole genome shotgun (WGS) entry which is preliminary data.</text>
</comment>
<feature type="chain" id="PRO_5015868608" evidence="2">
    <location>
        <begin position="20"/>
        <end position="212"/>
    </location>
</feature>
<dbReference type="InterPro" id="IPR019734">
    <property type="entry name" value="TPR_rpt"/>
</dbReference>
<evidence type="ECO:0000313" key="4">
    <source>
        <dbReference type="Proteomes" id="UP000247973"/>
    </source>
</evidence>
<keyword evidence="2" id="KW-0732">Signal</keyword>
<gene>
    <name evidence="3" type="ORF">CLV62_11858</name>
</gene>